<protein>
    <recommendedName>
        <fullName evidence="1">FlgD/Vpr Ig-like domain-containing protein</fullName>
    </recommendedName>
</protein>
<gene>
    <name evidence="2" type="ORF">METZ01_LOCUS117811</name>
</gene>
<dbReference type="InterPro" id="IPR025965">
    <property type="entry name" value="FlgD/Vpr_Ig-like"/>
</dbReference>
<dbReference type="InterPro" id="IPR026444">
    <property type="entry name" value="Secre_tail"/>
</dbReference>
<accession>A0A381XL75</accession>
<reference evidence="2" key="1">
    <citation type="submission" date="2018-05" db="EMBL/GenBank/DDBJ databases">
        <authorList>
            <person name="Lanie J.A."/>
            <person name="Ng W.-L."/>
            <person name="Kazmierczak K.M."/>
            <person name="Andrzejewski T.M."/>
            <person name="Davidsen T.M."/>
            <person name="Wayne K.J."/>
            <person name="Tettelin H."/>
            <person name="Glass J.I."/>
            <person name="Rusch D."/>
            <person name="Podicherti R."/>
            <person name="Tsui H.-C.T."/>
            <person name="Winkler M.E."/>
        </authorList>
    </citation>
    <scope>NUCLEOTIDE SEQUENCE</scope>
</reference>
<dbReference type="Gene3D" id="2.60.40.4070">
    <property type="match status" value="1"/>
</dbReference>
<dbReference type="EMBL" id="UINC01015423">
    <property type="protein sequence ID" value="SVA64957.1"/>
    <property type="molecule type" value="Genomic_DNA"/>
</dbReference>
<sequence>MNCDEKGGDEVALSLRLLLDSWILRIRNYWLLIVIVTSGSLLYAQMDLWQYNHSISIEEFTYSSGINYYICWSSSYDDSWEHDIYKQIVTFDDYGTLVTDGPERYIGDGGNDEAQEPVSIAFDPINNLFISTWEDGSGSSIDVRGQIHTSDGSIIRENWILAGGSDAQHSPSAVYCNRYFVIAYTDEAPPAQHAMNKIIVLDPNTGDLIHQLDLTAEAEDHWWPVSETNSRSHTLTIWTNGENILGSIITPDTSTVSVTDSQLYISNISLYHYSVSWLEELNRYIIVSSSSNGDDIYACLVDSIGNRTFYTVFQDITIPGEVTLATHWSATNQYYEVIFPANENDIGIMVITEESMEFGTIINGNSVSILVDISWPEAGGVACQVVKNNSGLDLYTDRKLTLIGFNDINSNDASVLPIEIGGLKIRNDFLPEGFTLYSSYPNPFNPTTTLRYDLPEDGLVNITIYDMMGRVVRTIINGQQNAGFKSVRWNATNDKGFPVSAGLY</sequence>
<feature type="domain" description="FlgD/Vpr Ig-like" evidence="1">
    <location>
        <begin position="451"/>
        <end position="504"/>
    </location>
</feature>
<evidence type="ECO:0000313" key="2">
    <source>
        <dbReference type="EMBL" id="SVA64957.1"/>
    </source>
</evidence>
<dbReference type="NCBIfam" id="TIGR04183">
    <property type="entry name" value="Por_Secre_tail"/>
    <property type="match status" value="1"/>
</dbReference>
<proteinExistence type="predicted"/>
<dbReference type="AlphaFoldDB" id="A0A381XL75"/>
<name>A0A381XL75_9ZZZZ</name>
<evidence type="ECO:0000259" key="1">
    <source>
        <dbReference type="Pfam" id="PF13860"/>
    </source>
</evidence>
<feature type="non-terminal residue" evidence="2">
    <location>
        <position position="504"/>
    </location>
</feature>
<organism evidence="2">
    <name type="scientific">marine metagenome</name>
    <dbReference type="NCBI Taxonomy" id="408172"/>
    <lineage>
        <taxon>unclassified sequences</taxon>
        <taxon>metagenomes</taxon>
        <taxon>ecological metagenomes</taxon>
    </lineage>
</organism>
<dbReference type="Pfam" id="PF13860">
    <property type="entry name" value="FlgD_ig"/>
    <property type="match status" value="1"/>
</dbReference>